<dbReference type="GO" id="GO:0003723">
    <property type="term" value="F:RNA binding"/>
    <property type="evidence" value="ECO:0007669"/>
    <property type="project" value="InterPro"/>
</dbReference>
<dbReference type="GO" id="GO:0008173">
    <property type="term" value="F:RNA methyltransferase activity"/>
    <property type="evidence" value="ECO:0007669"/>
    <property type="project" value="InterPro"/>
</dbReference>
<dbReference type="CDD" id="cd18095">
    <property type="entry name" value="SpoU-like_rRNA-MTase"/>
    <property type="match status" value="1"/>
</dbReference>
<dbReference type="EC" id="2.1.1.185" evidence="6"/>
<gene>
    <name evidence="6" type="primary">rlmB_1</name>
    <name evidence="6" type="ORF">NCTC11012_01720</name>
</gene>
<sequence length="270" mass="29062">MNLITSKDNPTIKHAHALLTHHRTRKKSGQTVIEGVHLLDALLKQGLTPHKVILSEFSLQNDEVAPLLANIAKKDIIITTNALYKDIRTLGDGVDIMAIIDTPTLTLGTVTGDCLILDGLQDAGNIGTLLRTASAVGITTIITTPATAHLWSPKCLRAGMGANFALSIHEHIPTDEILAKVKTPLYATSSHTNKVIYHHDLTAPIAWVLGHEGQGVSDDFLQNATPIALPQPNGQESLNVGVAGSVCFYEMLRQRGFGRDPTNPKYATIP</sequence>
<dbReference type="InterPro" id="IPR029026">
    <property type="entry name" value="tRNA_m1G_MTases_N"/>
</dbReference>
<comment type="similarity">
    <text evidence="1">Belongs to the class IV-like SAM-binding methyltransferase superfamily. RNA methyltransferase TrmH family.</text>
</comment>
<evidence type="ECO:0000256" key="3">
    <source>
        <dbReference type="ARBA" id="ARBA00022679"/>
    </source>
</evidence>
<feature type="domain" description="tRNA/rRNA methyltransferase SpoU type" evidence="4">
    <location>
        <begin position="115"/>
        <end position="249"/>
    </location>
</feature>
<dbReference type="InterPro" id="IPR001537">
    <property type="entry name" value="SpoU_MeTrfase"/>
</dbReference>
<dbReference type="Proteomes" id="UP000254618">
    <property type="component" value="Unassembled WGS sequence"/>
</dbReference>
<organism evidence="6 7">
    <name type="scientific">Moraxella equi</name>
    <dbReference type="NCBI Taxonomy" id="60442"/>
    <lineage>
        <taxon>Bacteria</taxon>
        <taxon>Pseudomonadati</taxon>
        <taxon>Pseudomonadota</taxon>
        <taxon>Gammaproteobacteria</taxon>
        <taxon>Moraxellales</taxon>
        <taxon>Moraxellaceae</taxon>
        <taxon>Moraxella</taxon>
    </lineage>
</organism>
<dbReference type="AlphaFoldDB" id="A0A378QSN7"/>
<name>A0A378QSN7_9GAMM</name>
<dbReference type="InterPro" id="IPR053888">
    <property type="entry name" value="MRM3-like_sub_bind"/>
</dbReference>
<evidence type="ECO:0000259" key="5">
    <source>
        <dbReference type="Pfam" id="PF22435"/>
    </source>
</evidence>
<accession>A0A378QSN7</accession>
<evidence type="ECO:0000313" key="7">
    <source>
        <dbReference type="Proteomes" id="UP000254618"/>
    </source>
</evidence>
<dbReference type="InterPro" id="IPR029028">
    <property type="entry name" value="Alpha/beta_knot_MTases"/>
</dbReference>
<keyword evidence="2 6" id="KW-0489">Methyltransferase</keyword>
<evidence type="ECO:0000256" key="1">
    <source>
        <dbReference type="ARBA" id="ARBA00007228"/>
    </source>
</evidence>
<dbReference type="GO" id="GO:0032259">
    <property type="term" value="P:methylation"/>
    <property type="evidence" value="ECO:0007669"/>
    <property type="project" value="UniProtKB-KW"/>
</dbReference>
<dbReference type="InterPro" id="IPR029064">
    <property type="entry name" value="Ribosomal_eL30-like_sf"/>
</dbReference>
<dbReference type="SUPFAM" id="SSF75217">
    <property type="entry name" value="alpha/beta knot"/>
    <property type="match status" value="1"/>
</dbReference>
<feature type="domain" description="MRM3-like substrate binding" evidence="5">
    <location>
        <begin position="9"/>
        <end position="87"/>
    </location>
</feature>
<dbReference type="Gene3D" id="3.30.1330.30">
    <property type="match status" value="1"/>
</dbReference>
<reference evidence="6 7" key="1">
    <citation type="submission" date="2018-06" db="EMBL/GenBank/DDBJ databases">
        <authorList>
            <consortium name="Pathogen Informatics"/>
            <person name="Doyle S."/>
        </authorList>
    </citation>
    <scope>NUCLEOTIDE SEQUENCE [LARGE SCALE GENOMIC DNA]</scope>
    <source>
        <strain evidence="6 7">NCTC11012</strain>
    </source>
</reference>
<dbReference type="Pfam" id="PF00588">
    <property type="entry name" value="SpoU_methylase"/>
    <property type="match status" value="1"/>
</dbReference>
<protein>
    <submittedName>
        <fullName evidence="6">23S rRNA (Guanosine-2'-O-)-methyltransferase RlmB</fullName>
        <ecNumber evidence="6">2.1.1.185</ecNumber>
    </submittedName>
</protein>
<evidence type="ECO:0000259" key="4">
    <source>
        <dbReference type="Pfam" id="PF00588"/>
    </source>
</evidence>
<keyword evidence="3 6" id="KW-0808">Transferase</keyword>
<dbReference type="RefSeq" id="WP_115237024.1">
    <property type="nucleotide sequence ID" value="NZ_UGQF01000001.1"/>
</dbReference>
<dbReference type="PANTHER" id="PTHR43191:SF2">
    <property type="entry name" value="RRNA METHYLTRANSFERASE 3, MITOCHONDRIAL"/>
    <property type="match status" value="1"/>
</dbReference>
<dbReference type="GO" id="GO:0006396">
    <property type="term" value="P:RNA processing"/>
    <property type="evidence" value="ECO:0007669"/>
    <property type="project" value="InterPro"/>
</dbReference>
<proteinExistence type="inferred from homology"/>
<dbReference type="InterPro" id="IPR051259">
    <property type="entry name" value="rRNA_Methyltransferase"/>
</dbReference>
<evidence type="ECO:0000313" key="6">
    <source>
        <dbReference type="EMBL" id="STZ03472.1"/>
    </source>
</evidence>
<dbReference type="Gene3D" id="3.40.1280.10">
    <property type="match status" value="1"/>
</dbReference>
<dbReference type="Pfam" id="PF22435">
    <property type="entry name" value="MRM3-like_sub_bind"/>
    <property type="match status" value="1"/>
</dbReference>
<dbReference type="SUPFAM" id="SSF55315">
    <property type="entry name" value="L30e-like"/>
    <property type="match status" value="1"/>
</dbReference>
<dbReference type="PANTHER" id="PTHR43191">
    <property type="entry name" value="RRNA METHYLTRANSFERASE 3"/>
    <property type="match status" value="1"/>
</dbReference>
<dbReference type="EMBL" id="UGQF01000001">
    <property type="protein sequence ID" value="STZ03472.1"/>
    <property type="molecule type" value="Genomic_DNA"/>
</dbReference>
<evidence type="ECO:0000256" key="2">
    <source>
        <dbReference type="ARBA" id="ARBA00022603"/>
    </source>
</evidence>